<dbReference type="Proteomes" id="UP000814176">
    <property type="component" value="Unassembled WGS sequence"/>
</dbReference>
<proteinExistence type="predicted"/>
<evidence type="ECO:0008006" key="4">
    <source>
        <dbReference type="Google" id="ProtNLM"/>
    </source>
</evidence>
<sequence>MPLTLSNMPEELQERILAFAVTPDMPSPVHRPSWHTAITGARRPTVAPRVAPLLVSRTWLRIVTPIFYRHIVLRSDRQAAMLAHSLRCNPELGRWVRSIRVEGTYQMLPDVVQFCPALEEFDLTVDNGSSSPPAQGARSQRPPSIDAAIVRFCASFACMRRLRHLVIRKNAYLTLPGPTHIFEQLGKAIGTWKYLESVHIAFRFSPSPASASFATSLASAPRLRRVSAQLPTVWNTALLEISQNPSLERIHIGPRAELFASQLFITEARKHPRLMELIVAGTPELPTEPPARSRCWPVSSSLPSPGLMSPSSVSHLPAQYPHPYVHGPHHAPAPAPYQHLSQRSRAKPDHAHPHVQHSPRDPRAGLPVLVSPRSAPAVRRMSAV</sequence>
<protein>
    <recommendedName>
        <fullName evidence="4">F-box domain-containing protein</fullName>
    </recommendedName>
</protein>
<dbReference type="SUPFAM" id="SSF52047">
    <property type="entry name" value="RNI-like"/>
    <property type="match status" value="1"/>
</dbReference>
<dbReference type="GeneID" id="71998192"/>
<dbReference type="RefSeq" id="XP_047775044.1">
    <property type="nucleotide sequence ID" value="XM_047917460.1"/>
</dbReference>
<feature type="region of interest" description="Disordered" evidence="1">
    <location>
        <begin position="319"/>
        <end position="384"/>
    </location>
</feature>
<gene>
    <name evidence="2" type="ORF">C8Q71DRAFT_276314</name>
</gene>
<comment type="caution">
    <text evidence="2">The sequence shown here is derived from an EMBL/GenBank/DDBJ whole genome shotgun (WGS) entry which is preliminary data.</text>
</comment>
<feature type="compositionally biased region" description="Basic and acidic residues" evidence="1">
    <location>
        <begin position="346"/>
        <end position="363"/>
    </location>
</feature>
<keyword evidence="3" id="KW-1185">Reference proteome</keyword>
<evidence type="ECO:0000256" key="1">
    <source>
        <dbReference type="SAM" id="MobiDB-lite"/>
    </source>
</evidence>
<name>A0ABQ8K528_9APHY</name>
<reference evidence="2 3" key="1">
    <citation type="journal article" date="2021" name="Environ. Microbiol.">
        <title>Gene family expansions and transcriptome signatures uncover fungal adaptations to wood decay.</title>
        <authorList>
            <person name="Hage H."/>
            <person name="Miyauchi S."/>
            <person name="Viragh M."/>
            <person name="Drula E."/>
            <person name="Min B."/>
            <person name="Chaduli D."/>
            <person name="Navarro D."/>
            <person name="Favel A."/>
            <person name="Norest M."/>
            <person name="Lesage-Meessen L."/>
            <person name="Balint B."/>
            <person name="Merenyi Z."/>
            <person name="de Eugenio L."/>
            <person name="Morin E."/>
            <person name="Martinez A.T."/>
            <person name="Baldrian P."/>
            <person name="Stursova M."/>
            <person name="Martinez M.J."/>
            <person name="Novotny C."/>
            <person name="Magnuson J.K."/>
            <person name="Spatafora J.W."/>
            <person name="Maurice S."/>
            <person name="Pangilinan J."/>
            <person name="Andreopoulos W."/>
            <person name="LaButti K."/>
            <person name="Hundley H."/>
            <person name="Na H."/>
            <person name="Kuo A."/>
            <person name="Barry K."/>
            <person name="Lipzen A."/>
            <person name="Henrissat B."/>
            <person name="Riley R."/>
            <person name="Ahrendt S."/>
            <person name="Nagy L.G."/>
            <person name="Grigoriev I.V."/>
            <person name="Martin F."/>
            <person name="Rosso M.N."/>
        </authorList>
    </citation>
    <scope>NUCLEOTIDE SEQUENCE [LARGE SCALE GENOMIC DNA]</scope>
    <source>
        <strain evidence="2 3">CIRM-BRFM 1785</strain>
    </source>
</reference>
<accession>A0ABQ8K528</accession>
<evidence type="ECO:0000313" key="2">
    <source>
        <dbReference type="EMBL" id="KAH9831998.1"/>
    </source>
</evidence>
<organism evidence="2 3">
    <name type="scientific">Rhodofomes roseus</name>
    <dbReference type="NCBI Taxonomy" id="34475"/>
    <lineage>
        <taxon>Eukaryota</taxon>
        <taxon>Fungi</taxon>
        <taxon>Dikarya</taxon>
        <taxon>Basidiomycota</taxon>
        <taxon>Agaricomycotina</taxon>
        <taxon>Agaricomycetes</taxon>
        <taxon>Polyporales</taxon>
        <taxon>Rhodofomes</taxon>
    </lineage>
</organism>
<dbReference type="EMBL" id="JADCUA010000023">
    <property type="protein sequence ID" value="KAH9831998.1"/>
    <property type="molecule type" value="Genomic_DNA"/>
</dbReference>
<feature type="compositionally biased region" description="Low complexity" evidence="1">
    <location>
        <begin position="321"/>
        <end position="339"/>
    </location>
</feature>
<evidence type="ECO:0000313" key="3">
    <source>
        <dbReference type="Proteomes" id="UP000814176"/>
    </source>
</evidence>